<evidence type="ECO:0000313" key="2">
    <source>
        <dbReference type="EMBL" id="CAE6432415.1"/>
    </source>
</evidence>
<dbReference type="AlphaFoldDB" id="A0A8H2XPU5"/>
<feature type="region of interest" description="Disordered" evidence="1">
    <location>
        <begin position="46"/>
        <end position="72"/>
    </location>
</feature>
<dbReference type="Proteomes" id="UP000663840">
    <property type="component" value="Unassembled WGS sequence"/>
</dbReference>
<name>A0A8H2XPU5_9AGAM</name>
<evidence type="ECO:0000313" key="3">
    <source>
        <dbReference type="Proteomes" id="UP000663840"/>
    </source>
</evidence>
<dbReference type="EMBL" id="CAJMWR010001706">
    <property type="protein sequence ID" value="CAE6432415.1"/>
    <property type="molecule type" value="Genomic_DNA"/>
</dbReference>
<protein>
    <submittedName>
        <fullName evidence="2">Uncharacterized protein</fullName>
    </submittedName>
</protein>
<comment type="caution">
    <text evidence="2">The sequence shown here is derived from an EMBL/GenBank/DDBJ whole genome shotgun (WGS) entry which is preliminary data.</text>
</comment>
<feature type="region of interest" description="Disordered" evidence="1">
    <location>
        <begin position="181"/>
        <end position="202"/>
    </location>
</feature>
<proteinExistence type="predicted"/>
<sequence>MNSQLLPAAAAALCAVILLALMRHFMRVPPPAPLEHQDKSIPISISSSAVSTPGSDVEKGETPPPTASYFPDVKIKPESTEEVWPPVERETEEPAPTLAGTLPDVALVWGMDYRPAVDRRPLMAYSAIASALGVEDEPVQTPPASATTNIRSMRTGGSLISGIVSDWNSLSQSEQQAWATLSEARASRSRGTHNSRTGAFDS</sequence>
<evidence type="ECO:0000256" key="1">
    <source>
        <dbReference type="SAM" id="MobiDB-lite"/>
    </source>
</evidence>
<accession>A0A8H2XPU5</accession>
<gene>
    <name evidence="2" type="ORF">RDB_LOCUS66925</name>
</gene>
<organism evidence="2 3">
    <name type="scientific">Rhizoctonia solani</name>
    <dbReference type="NCBI Taxonomy" id="456999"/>
    <lineage>
        <taxon>Eukaryota</taxon>
        <taxon>Fungi</taxon>
        <taxon>Dikarya</taxon>
        <taxon>Basidiomycota</taxon>
        <taxon>Agaricomycotina</taxon>
        <taxon>Agaricomycetes</taxon>
        <taxon>Cantharellales</taxon>
        <taxon>Ceratobasidiaceae</taxon>
        <taxon>Rhizoctonia</taxon>
    </lineage>
</organism>
<reference evidence="2" key="1">
    <citation type="submission" date="2021-01" db="EMBL/GenBank/DDBJ databases">
        <authorList>
            <person name="Kaushik A."/>
        </authorList>
    </citation>
    <scope>NUCLEOTIDE SEQUENCE</scope>
    <source>
        <strain evidence="2">AG1-1A</strain>
    </source>
</reference>